<protein>
    <submittedName>
        <fullName evidence="1">Uncharacterized protein</fullName>
    </submittedName>
</protein>
<gene>
    <name evidence="1" type="ORF">LCGC14_3114880</name>
</gene>
<proteinExistence type="predicted"/>
<feature type="non-terminal residue" evidence="1">
    <location>
        <position position="1"/>
    </location>
</feature>
<name>A0A0F8W406_9ZZZZ</name>
<evidence type="ECO:0000313" key="1">
    <source>
        <dbReference type="EMBL" id="KKK51447.1"/>
    </source>
</evidence>
<reference evidence="1" key="1">
    <citation type="journal article" date="2015" name="Nature">
        <title>Complex archaea that bridge the gap between prokaryotes and eukaryotes.</title>
        <authorList>
            <person name="Spang A."/>
            <person name="Saw J.H."/>
            <person name="Jorgensen S.L."/>
            <person name="Zaremba-Niedzwiedzka K."/>
            <person name="Martijn J."/>
            <person name="Lind A.E."/>
            <person name="van Eijk R."/>
            <person name="Schleper C."/>
            <person name="Guy L."/>
            <person name="Ettema T.J."/>
        </authorList>
    </citation>
    <scope>NUCLEOTIDE SEQUENCE</scope>
</reference>
<accession>A0A0F8W406</accession>
<sequence>DTQGEPRWSITAAGRLALARHRAGDFGLVVLRGGIA</sequence>
<dbReference type="EMBL" id="LAZR01067503">
    <property type="protein sequence ID" value="KKK51447.1"/>
    <property type="molecule type" value="Genomic_DNA"/>
</dbReference>
<organism evidence="1">
    <name type="scientific">marine sediment metagenome</name>
    <dbReference type="NCBI Taxonomy" id="412755"/>
    <lineage>
        <taxon>unclassified sequences</taxon>
        <taxon>metagenomes</taxon>
        <taxon>ecological metagenomes</taxon>
    </lineage>
</organism>
<dbReference type="AlphaFoldDB" id="A0A0F8W406"/>
<comment type="caution">
    <text evidence="1">The sequence shown here is derived from an EMBL/GenBank/DDBJ whole genome shotgun (WGS) entry which is preliminary data.</text>
</comment>